<proteinExistence type="predicted"/>
<evidence type="ECO:0000313" key="2">
    <source>
        <dbReference type="EMBL" id="TDR35363.1"/>
    </source>
</evidence>
<name>A0A4R6YG89_9GAMM</name>
<gene>
    <name evidence="2" type="ORF">DFR29_13614</name>
</gene>
<evidence type="ECO:0000256" key="1">
    <source>
        <dbReference type="SAM" id="MobiDB-lite"/>
    </source>
</evidence>
<dbReference type="EMBL" id="SNZH01000036">
    <property type="protein sequence ID" value="TDR35363.1"/>
    <property type="molecule type" value="Genomic_DNA"/>
</dbReference>
<accession>A0A4R6YG89</accession>
<reference evidence="2 3" key="1">
    <citation type="submission" date="2019-03" db="EMBL/GenBank/DDBJ databases">
        <title>Genomic Encyclopedia of Type Strains, Phase IV (KMG-IV): sequencing the most valuable type-strain genomes for metagenomic binning, comparative biology and taxonomic classification.</title>
        <authorList>
            <person name="Goeker M."/>
        </authorList>
    </citation>
    <scope>NUCLEOTIDE SEQUENCE [LARGE SCALE GENOMIC DNA]</scope>
    <source>
        <strain evidence="2 3">DSM 21667</strain>
    </source>
</reference>
<organism evidence="2 3">
    <name type="scientific">Tahibacter aquaticus</name>
    <dbReference type="NCBI Taxonomy" id="520092"/>
    <lineage>
        <taxon>Bacteria</taxon>
        <taxon>Pseudomonadati</taxon>
        <taxon>Pseudomonadota</taxon>
        <taxon>Gammaproteobacteria</taxon>
        <taxon>Lysobacterales</taxon>
        <taxon>Rhodanobacteraceae</taxon>
        <taxon>Tahibacter</taxon>
    </lineage>
</organism>
<dbReference type="AlphaFoldDB" id="A0A4R6YG89"/>
<keyword evidence="3" id="KW-1185">Reference proteome</keyword>
<feature type="region of interest" description="Disordered" evidence="1">
    <location>
        <begin position="1"/>
        <end position="27"/>
    </location>
</feature>
<evidence type="ECO:0000313" key="3">
    <source>
        <dbReference type="Proteomes" id="UP000295293"/>
    </source>
</evidence>
<sequence>MIKTRLRPNPVRQHAAPRNPHLAPTPPALGRVAFAASVQARDQTGKRVRVQALCWPTVPAAWPALTQAWEAISASRNASGVEPATNTAASWLRQCAPQLASPFMNASASAEESSIAAILGRTPLQAAVAIAEEPETQTGTGTANGRLHALGLCLSAHGEFLRLPGRQACDALVMARAQSDAEATEVDAMLRARARQSERDWTHNLRWQFWDETPEPLPLELARLIAGCVLQQRIHEGNVNPVFSAVLPKLMRSPFPVSAGRFKRR</sequence>
<comment type="caution">
    <text evidence="2">The sequence shown here is derived from an EMBL/GenBank/DDBJ whole genome shotgun (WGS) entry which is preliminary data.</text>
</comment>
<protein>
    <submittedName>
        <fullName evidence="2">Uncharacterized protein</fullName>
    </submittedName>
</protein>
<dbReference type="Proteomes" id="UP000295293">
    <property type="component" value="Unassembled WGS sequence"/>
</dbReference>